<dbReference type="Gene3D" id="3.40.50.1820">
    <property type="entry name" value="alpha/beta hydrolase"/>
    <property type="match status" value="1"/>
</dbReference>
<dbReference type="Proteomes" id="UP001356095">
    <property type="component" value="Unassembled WGS sequence"/>
</dbReference>
<organism evidence="2 3">
    <name type="scientific">Nocardiopsis codii</name>
    <dbReference type="NCBI Taxonomy" id="3065942"/>
    <lineage>
        <taxon>Bacteria</taxon>
        <taxon>Bacillati</taxon>
        <taxon>Actinomycetota</taxon>
        <taxon>Actinomycetes</taxon>
        <taxon>Streptosporangiales</taxon>
        <taxon>Nocardiopsidaceae</taxon>
        <taxon>Nocardiopsis</taxon>
    </lineage>
</organism>
<dbReference type="InterPro" id="IPR000073">
    <property type="entry name" value="AB_hydrolase_1"/>
</dbReference>
<protein>
    <submittedName>
        <fullName evidence="2">Alpha/beta hydrolase</fullName>
    </submittedName>
</protein>
<evidence type="ECO:0000313" key="2">
    <source>
        <dbReference type="EMBL" id="MEE2040031.1"/>
    </source>
</evidence>
<keyword evidence="2" id="KW-0378">Hydrolase</keyword>
<dbReference type="InterPro" id="IPR050228">
    <property type="entry name" value="Carboxylesterase_BioH"/>
</dbReference>
<feature type="domain" description="AB hydrolase-1" evidence="1">
    <location>
        <begin position="32"/>
        <end position="279"/>
    </location>
</feature>
<proteinExistence type="predicted"/>
<dbReference type="SUPFAM" id="SSF53474">
    <property type="entry name" value="alpha/beta-Hydrolases"/>
    <property type="match status" value="1"/>
</dbReference>
<dbReference type="PANTHER" id="PTHR43194:SF2">
    <property type="entry name" value="PEROXISOMAL MEMBRANE PROTEIN LPX1"/>
    <property type="match status" value="1"/>
</dbReference>
<accession>A0ABU7KCR5</accession>
<dbReference type="EMBL" id="JAUZMY010000025">
    <property type="protein sequence ID" value="MEE2040031.1"/>
    <property type="molecule type" value="Genomic_DNA"/>
</dbReference>
<evidence type="ECO:0000313" key="3">
    <source>
        <dbReference type="Proteomes" id="UP001356095"/>
    </source>
</evidence>
<dbReference type="GO" id="GO:0016787">
    <property type="term" value="F:hydrolase activity"/>
    <property type="evidence" value="ECO:0007669"/>
    <property type="project" value="UniProtKB-KW"/>
</dbReference>
<keyword evidence="3" id="KW-1185">Reference proteome</keyword>
<dbReference type="InterPro" id="IPR029058">
    <property type="entry name" value="AB_hydrolase_fold"/>
</dbReference>
<name>A0ABU7KCR5_9ACTN</name>
<dbReference type="PANTHER" id="PTHR43194">
    <property type="entry name" value="HYDROLASE ALPHA/BETA FOLD FAMILY"/>
    <property type="match status" value="1"/>
</dbReference>
<dbReference type="Pfam" id="PF12697">
    <property type="entry name" value="Abhydrolase_6"/>
    <property type="match status" value="1"/>
</dbReference>
<comment type="caution">
    <text evidence="2">The sequence shown here is derived from an EMBL/GenBank/DDBJ whole genome shotgun (WGS) entry which is preliminary data.</text>
</comment>
<reference evidence="2 3" key="1">
    <citation type="submission" date="2023-08" db="EMBL/GenBank/DDBJ databases">
        <authorList>
            <person name="Girao M."/>
            <person name="Carvalho M.F."/>
        </authorList>
    </citation>
    <scope>NUCLEOTIDE SEQUENCE [LARGE SCALE GENOMIC DNA]</scope>
    <source>
        <strain evidence="2 3">CT-R113</strain>
    </source>
</reference>
<dbReference type="RefSeq" id="WP_330093796.1">
    <property type="nucleotide sequence ID" value="NZ_JAUZMY010000025.1"/>
</dbReference>
<evidence type="ECO:0000259" key="1">
    <source>
        <dbReference type="Pfam" id="PF12697"/>
    </source>
</evidence>
<gene>
    <name evidence="2" type="ORF">Q8791_22700</name>
</gene>
<sequence>MAVAGTAYETGAVTSGDGTVIGYRRWGRGPGVVLVHGSMMSAHNLMRLGTVLGREFTVHLPDRRGRGSSGPYGPGFTPRRAAEDVGALMESTGARNVFGLSAGAVPVLQWAAGGATGYRVALYEPPLAAGGPAPVAWLPRFEREMARGSRAAAMVTVARGTEDSRLVSAVPRALLVPLMGLALRAQARGTAEGEVPLLDLLPTMVDDARLVRDAAGLVGECGAVRSEVLLLGGSRSARYLGDALDALEGVLPRVRRVELRGVGHLAADNGGRPELVARALATFFRGGD</sequence>